<feature type="domain" description="Rieske" evidence="7">
    <location>
        <begin position="32"/>
        <end position="140"/>
    </location>
</feature>
<keyword evidence="3" id="KW-0479">Metal-binding</keyword>
<protein>
    <submittedName>
        <fullName evidence="8">Ring hydroxylating alpha subunit, catalytic domain protein</fullName>
    </submittedName>
</protein>
<evidence type="ECO:0000313" key="8">
    <source>
        <dbReference type="EMBL" id="EKO37244.1"/>
    </source>
</evidence>
<dbReference type="Pfam" id="PF00848">
    <property type="entry name" value="Ring_hydroxyl_A"/>
    <property type="match status" value="1"/>
</dbReference>
<sequence length="386" mass="45107">MTNTIKSLPGWTYTSDAFFELEKRELILKNWQLVCHLSDIPNAGDFFTFEIFNERVFVIRGKDDGVKAFHNFCAHRGTKLLDEDTGSCKEKITCPYHAWSYDFNGKLIKVPYEDQFKEFNKNNHSLKTVEIEIFQGFIFIKLLPSTIPSVHQQFEPFMDEISMYRLEEMKPLGRVTMRPRKVNWKQIADNYVDALHIPVAHPGLSALVGKSYGLEVSPNGGYIHKMWGDGLNLRKNNLSNKLYDKFLPHMSHLPKDKQRYWLYYRLWPNLAFDIYPEQMDFMQFIPINAHTTMIREIPYALPDERRETKAAQYLNWRINRQVNNEDTQLIKWVQEGMNTNKFKSGPLATSEVCLIDSAEKIRKAIPIAQFEDAPPEDQILALNSKL</sequence>
<dbReference type="CDD" id="cd00680">
    <property type="entry name" value="RHO_alpha_C"/>
    <property type="match status" value="1"/>
</dbReference>
<dbReference type="PANTHER" id="PTHR43756">
    <property type="entry name" value="CHOLINE MONOOXYGENASE, CHLOROPLASTIC"/>
    <property type="match status" value="1"/>
</dbReference>
<comment type="caution">
    <text evidence="8">The sequence shown here is derived from an EMBL/GenBank/DDBJ whole genome shotgun (WGS) entry which is preliminary data.</text>
</comment>
<keyword evidence="6" id="KW-0411">Iron-sulfur</keyword>
<dbReference type="EMBL" id="AMWX01000001">
    <property type="protein sequence ID" value="EKO37244.1"/>
    <property type="molecule type" value="Genomic_DNA"/>
</dbReference>
<organism evidence="8 9">
    <name type="scientific">SAR86 cluster bacterium SAR86E</name>
    <dbReference type="NCBI Taxonomy" id="1208365"/>
    <lineage>
        <taxon>Bacteria</taxon>
        <taxon>Pseudomonadati</taxon>
        <taxon>Pseudomonadota</taxon>
        <taxon>Gammaproteobacteria</taxon>
        <taxon>SAR86 cluster</taxon>
    </lineage>
</organism>
<dbReference type="GO" id="GO:0005506">
    <property type="term" value="F:iron ion binding"/>
    <property type="evidence" value="ECO:0007669"/>
    <property type="project" value="InterPro"/>
</dbReference>
<keyword evidence="2" id="KW-0001">2Fe-2S</keyword>
<evidence type="ECO:0000256" key="5">
    <source>
        <dbReference type="ARBA" id="ARBA00023004"/>
    </source>
</evidence>
<dbReference type="PANTHER" id="PTHR43756:SF5">
    <property type="entry name" value="CHOLINE MONOOXYGENASE, CHLOROPLASTIC"/>
    <property type="match status" value="1"/>
</dbReference>
<gene>
    <name evidence="8" type="ORF">B273_0084</name>
</gene>
<evidence type="ECO:0000256" key="3">
    <source>
        <dbReference type="ARBA" id="ARBA00022723"/>
    </source>
</evidence>
<dbReference type="Gene3D" id="2.102.10.10">
    <property type="entry name" value="Rieske [2Fe-2S] iron-sulphur domain"/>
    <property type="match status" value="1"/>
</dbReference>
<keyword evidence="5" id="KW-0408">Iron</keyword>
<dbReference type="InterPro" id="IPR015879">
    <property type="entry name" value="Ring_hydroxy_dOase_asu_C_dom"/>
</dbReference>
<keyword evidence="4" id="KW-0560">Oxidoreductase</keyword>
<evidence type="ECO:0000256" key="2">
    <source>
        <dbReference type="ARBA" id="ARBA00022714"/>
    </source>
</evidence>
<dbReference type="AlphaFoldDB" id="K6G800"/>
<dbReference type="InterPro" id="IPR036922">
    <property type="entry name" value="Rieske_2Fe-2S_sf"/>
</dbReference>
<evidence type="ECO:0000256" key="6">
    <source>
        <dbReference type="ARBA" id="ARBA00023014"/>
    </source>
</evidence>
<dbReference type="STRING" id="1208365.B273_0084"/>
<keyword evidence="9" id="KW-1185">Reference proteome</keyword>
<reference evidence="8 9" key="1">
    <citation type="submission" date="2012-09" db="EMBL/GenBank/DDBJ databases">
        <authorList>
            <person name="Dupont C.L."/>
            <person name="Rusch D.B."/>
            <person name="Lombardo M.-J."/>
            <person name="Novotny M."/>
            <person name="Yee-Greenbaum J."/>
            <person name="Laskin R."/>
        </authorList>
    </citation>
    <scope>NUCLEOTIDE SEQUENCE [LARGE SCALE GENOMIC DNA]</scope>
    <source>
        <strain evidence="8">SAR86E</strain>
    </source>
</reference>
<dbReference type="InterPro" id="IPR017941">
    <property type="entry name" value="Rieske_2Fe-2S"/>
</dbReference>
<dbReference type="GO" id="GO:0051537">
    <property type="term" value="F:2 iron, 2 sulfur cluster binding"/>
    <property type="evidence" value="ECO:0007669"/>
    <property type="project" value="UniProtKB-KW"/>
</dbReference>
<evidence type="ECO:0000313" key="9">
    <source>
        <dbReference type="Proteomes" id="UP000010310"/>
    </source>
</evidence>
<evidence type="ECO:0000256" key="4">
    <source>
        <dbReference type="ARBA" id="ARBA00023002"/>
    </source>
</evidence>
<dbReference type="PRINTS" id="PR00090">
    <property type="entry name" value="RNGDIOXGNASE"/>
</dbReference>
<dbReference type="CDD" id="cd03469">
    <property type="entry name" value="Rieske_RO_Alpha_N"/>
    <property type="match status" value="1"/>
</dbReference>
<dbReference type="PROSITE" id="PS51296">
    <property type="entry name" value="RIESKE"/>
    <property type="match status" value="1"/>
</dbReference>
<dbReference type="GO" id="GO:0016491">
    <property type="term" value="F:oxidoreductase activity"/>
    <property type="evidence" value="ECO:0007669"/>
    <property type="project" value="UniProtKB-KW"/>
</dbReference>
<accession>K6G800</accession>
<dbReference type="SUPFAM" id="SSF55961">
    <property type="entry name" value="Bet v1-like"/>
    <property type="match status" value="1"/>
</dbReference>
<dbReference type="SUPFAM" id="SSF50022">
    <property type="entry name" value="ISP domain"/>
    <property type="match status" value="1"/>
</dbReference>
<evidence type="ECO:0000259" key="7">
    <source>
        <dbReference type="PROSITE" id="PS51296"/>
    </source>
</evidence>
<evidence type="ECO:0000256" key="1">
    <source>
        <dbReference type="ARBA" id="ARBA00001962"/>
    </source>
</evidence>
<proteinExistence type="predicted"/>
<name>K6G800_9GAMM</name>
<comment type="cofactor">
    <cofactor evidence="1">
        <name>Fe cation</name>
        <dbReference type="ChEBI" id="CHEBI:24875"/>
    </cofactor>
</comment>
<dbReference type="InterPro" id="IPR001663">
    <property type="entry name" value="Rng_hydr_dOase-A"/>
</dbReference>
<dbReference type="Pfam" id="PF00355">
    <property type="entry name" value="Rieske"/>
    <property type="match status" value="1"/>
</dbReference>
<dbReference type="Proteomes" id="UP000010310">
    <property type="component" value="Unassembled WGS sequence"/>
</dbReference>
<dbReference type="Gene3D" id="3.90.380.10">
    <property type="entry name" value="Naphthalene 1,2-dioxygenase Alpha Subunit, Chain A, domain 1"/>
    <property type="match status" value="1"/>
</dbReference>